<reference evidence="3" key="1">
    <citation type="journal article" date="2019" name="Int. J. Syst. Evol. Microbiol.">
        <title>The Global Catalogue of Microorganisms (GCM) 10K type strain sequencing project: providing services to taxonomists for standard genome sequencing and annotation.</title>
        <authorList>
            <consortium name="The Broad Institute Genomics Platform"/>
            <consortium name="The Broad Institute Genome Sequencing Center for Infectious Disease"/>
            <person name="Wu L."/>
            <person name="Ma J."/>
        </authorList>
    </citation>
    <scope>NUCLEOTIDE SEQUENCE [LARGE SCALE GENOMIC DNA]</scope>
    <source>
        <strain evidence="3">CGMCC 1.13574</strain>
    </source>
</reference>
<gene>
    <name evidence="2" type="ORF">ACFSOY_01435</name>
</gene>
<feature type="domain" description="DUF4183" evidence="1">
    <location>
        <begin position="30"/>
        <end position="91"/>
    </location>
</feature>
<dbReference type="Proteomes" id="UP001597343">
    <property type="component" value="Unassembled WGS sequence"/>
</dbReference>
<protein>
    <submittedName>
        <fullName evidence="2">DUF4183 domain-containing protein</fullName>
    </submittedName>
</protein>
<dbReference type="InterPro" id="IPR025237">
    <property type="entry name" value="DUF4183"/>
</dbReference>
<keyword evidence="3" id="KW-1185">Reference proteome</keyword>
<proteinExistence type="predicted"/>
<evidence type="ECO:0000313" key="3">
    <source>
        <dbReference type="Proteomes" id="UP001597343"/>
    </source>
</evidence>
<dbReference type="EMBL" id="JBHUIO010000002">
    <property type="protein sequence ID" value="MFD2168682.1"/>
    <property type="molecule type" value="Genomic_DNA"/>
</dbReference>
<dbReference type="RefSeq" id="WP_386043615.1">
    <property type="nucleotide sequence ID" value="NZ_JBHUIO010000002.1"/>
</dbReference>
<comment type="caution">
    <text evidence="2">The sequence shown here is derived from an EMBL/GenBank/DDBJ whole genome shotgun (WGS) entry which is preliminary data.</text>
</comment>
<dbReference type="Pfam" id="PF13799">
    <property type="entry name" value="DUF4183"/>
    <property type="match status" value="1"/>
</dbReference>
<name>A0ABW4ZS93_9BACL</name>
<evidence type="ECO:0000313" key="2">
    <source>
        <dbReference type="EMBL" id="MFD2168682.1"/>
    </source>
</evidence>
<sequence length="96" mass="9950">MPASIVPPNFKSKKYFALASAGTVAAGDLTILATAFVDDSGNAITAFPTYAYFNLYINGMIQENGVATLTSSQVVITGGGALDPADPIFIELGINF</sequence>
<organism evidence="2 3">
    <name type="scientific">Tumebacillus lipolyticus</name>
    <dbReference type="NCBI Taxonomy" id="1280370"/>
    <lineage>
        <taxon>Bacteria</taxon>
        <taxon>Bacillati</taxon>
        <taxon>Bacillota</taxon>
        <taxon>Bacilli</taxon>
        <taxon>Bacillales</taxon>
        <taxon>Alicyclobacillaceae</taxon>
        <taxon>Tumebacillus</taxon>
    </lineage>
</organism>
<evidence type="ECO:0000259" key="1">
    <source>
        <dbReference type="Pfam" id="PF13799"/>
    </source>
</evidence>
<accession>A0ABW4ZS93</accession>